<dbReference type="PANTHER" id="PTHR34730">
    <property type="entry name" value="UNNAMED PRODUCT"/>
    <property type="match status" value="1"/>
</dbReference>
<feature type="transmembrane region" description="Helical" evidence="2">
    <location>
        <begin position="652"/>
        <end position="680"/>
    </location>
</feature>
<dbReference type="PANTHER" id="PTHR34730:SF1">
    <property type="entry name" value="PARAQUAT-INDUCIBLE PROTEIN A"/>
    <property type="match status" value="1"/>
</dbReference>
<feature type="transmembrane region" description="Helical" evidence="2">
    <location>
        <begin position="710"/>
        <end position="736"/>
    </location>
</feature>
<organism evidence="3 4">
    <name type="scientific">Polarella glacialis</name>
    <name type="common">Dinoflagellate</name>
    <dbReference type="NCBI Taxonomy" id="89957"/>
    <lineage>
        <taxon>Eukaryota</taxon>
        <taxon>Sar</taxon>
        <taxon>Alveolata</taxon>
        <taxon>Dinophyceae</taxon>
        <taxon>Suessiales</taxon>
        <taxon>Suessiaceae</taxon>
        <taxon>Polarella</taxon>
    </lineage>
</organism>
<dbReference type="Proteomes" id="UP000626109">
    <property type="component" value="Unassembled WGS sequence"/>
</dbReference>
<evidence type="ECO:0000256" key="2">
    <source>
        <dbReference type="SAM" id="Phobius"/>
    </source>
</evidence>
<accession>A0A813IKP9</accession>
<reference evidence="3" key="1">
    <citation type="submission" date="2021-02" db="EMBL/GenBank/DDBJ databases">
        <authorList>
            <person name="Dougan E. K."/>
            <person name="Rhodes N."/>
            <person name="Thang M."/>
            <person name="Chan C."/>
        </authorList>
    </citation>
    <scope>NUCLEOTIDE SEQUENCE</scope>
</reference>
<evidence type="ECO:0000256" key="1">
    <source>
        <dbReference type="SAM" id="MobiDB-lite"/>
    </source>
</evidence>
<sequence>MFVISDFCLSELDIYSKGSYGPLVALLSCGHPRLSIGLLPTCDQRGHATEDAPEIYAQPGCWRCCQLSYIHRLRIDIPTFEVSEAASRLGFALNVTGGSCTGLHVADLLLSQASADARGAQLQIQTDLDIACSLNMDIEVLLNRPCTVDFVTTASAATLTLEVSSLNGLPGHSLVGCKLTPEVTQLQFKGTSLVCDTLRLTEGSIQTLVNDFASKVVCQKIEAALGSSLGEAADHMQKAVQPYLLPSAGLPAPETSEKVMDLKSHLWDGPLGHVARSFMEDVGQVSNDIQLNAVLAFIMRDLSLAAADGSMSLPVAGLGMEVNVTGVQNMLLNVTLQAASLGELATLEAVGIGFPGKQSIRSQGGFSPSGQLNATAEIRLRNGFAEVTLEGYTARITEKSPLAAMRLLSGAGVHLWGALTVFAAVDSEGLQGLQLDQMQLPSCSSLLLPGAPAAPAAGLLELRCRPQLRYLQAQLPDLGPYDLETQVLDTGLGIARALGKAFGQQAVQVIDGLLSSTGRDEANAWVVNFLSKPSACPVSNFSAGEIQSVDTPARWSTAVLLSLSLLLLLGAFTCARAQPSRPQGCPDQLDCSDQRGTGLLGVSAGAGDQNLQGTPSCQEERSPERGLRSPELAPPKKAGLGWSPGISPYLRWGVISAILGNIALFIVASVTPGVLISGFFEADNGSYQTPDISRLSMDNSLAQMLEVGSYFVWFAMVLFSLVWPYVKLLLMLHVWIAPVSTKTRGPLLMFLDQVGKWSLTDNFILFLFVSA</sequence>
<evidence type="ECO:0000313" key="3">
    <source>
        <dbReference type="EMBL" id="CAE8655034.1"/>
    </source>
</evidence>
<name>A0A813IKP9_POLGL</name>
<keyword evidence="2" id="KW-0812">Transmembrane</keyword>
<evidence type="ECO:0000313" key="4">
    <source>
        <dbReference type="Proteomes" id="UP000626109"/>
    </source>
</evidence>
<proteinExistence type="predicted"/>
<keyword evidence="2" id="KW-0472">Membrane</keyword>
<comment type="caution">
    <text evidence="3">The sequence shown here is derived from an EMBL/GenBank/DDBJ whole genome shotgun (WGS) entry which is preliminary data.</text>
</comment>
<dbReference type="AlphaFoldDB" id="A0A813IKP9"/>
<feature type="non-terminal residue" evidence="3">
    <location>
        <position position="771"/>
    </location>
</feature>
<gene>
    <name evidence="3" type="ORF">PGLA2088_LOCUS11370</name>
</gene>
<feature type="compositionally biased region" description="Basic and acidic residues" evidence="1">
    <location>
        <begin position="618"/>
        <end position="628"/>
    </location>
</feature>
<dbReference type="EMBL" id="CAJNNW010013115">
    <property type="protein sequence ID" value="CAE8655034.1"/>
    <property type="molecule type" value="Genomic_DNA"/>
</dbReference>
<feature type="transmembrane region" description="Helical" evidence="2">
    <location>
        <begin position="555"/>
        <end position="575"/>
    </location>
</feature>
<keyword evidence="2" id="KW-1133">Transmembrane helix</keyword>
<protein>
    <submittedName>
        <fullName evidence="3">Uncharacterized protein</fullName>
    </submittedName>
</protein>
<feature type="region of interest" description="Disordered" evidence="1">
    <location>
        <begin position="603"/>
        <end position="636"/>
    </location>
</feature>